<sequence>MGSSPPILHGSGSRLWFSILFQQPRLFLGLGLDGGQDKVVLRDLLPWVVGFHMICVMGFDWHRLFNMELLGVLLLATHQRFYMVGGVRWSAVARFSVMD</sequence>
<name>A0A2P6PNC9_ROSCH</name>
<protein>
    <submittedName>
        <fullName evidence="1">Uncharacterized protein</fullName>
    </submittedName>
</protein>
<organism evidence="1 2">
    <name type="scientific">Rosa chinensis</name>
    <name type="common">China rose</name>
    <dbReference type="NCBI Taxonomy" id="74649"/>
    <lineage>
        <taxon>Eukaryota</taxon>
        <taxon>Viridiplantae</taxon>
        <taxon>Streptophyta</taxon>
        <taxon>Embryophyta</taxon>
        <taxon>Tracheophyta</taxon>
        <taxon>Spermatophyta</taxon>
        <taxon>Magnoliopsida</taxon>
        <taxon>eudicotyledons</taxon>
        <taxon>Gunneridae</taxon>
        <taxon>Pentapetalae</taxon>
        <taxon>rosids</taxon>
        <taxon>fabids</taxon>
        <taxon>Rosales</taxon>
        <taxon>Rosaceae</taxon>
        <taxon>Rosoideae</taxon>
        <taxon>Rosoideae incertae sedis</taxon>
        <taxon>Rosa</taxon>
    </lineage>
</organism>
<evidence type="ECO:0000313" key="2">
    <source>
        <dbReference type="Proteomes" id="UP000238479"/>
    </source>
</evidence>
<evidence type="ECO:0000313" key="1">
    <source>
        <dbReference type="EMBL" id="PRQ23412.1"/>
    </source>
</evidence>
<dbReference type="Gramene" id="PRQ23412">
    <property type="protein sequence ID" value="PRQ23412"/>
    <property type="gene ID" value="RchiOBHm_Chr6g0261061"/>
</dbReference>
<dbReference type="EMBL" id="PDCK01000044">
    <property type="protein sequence ID" value="PRQ23412.1"/>
    <property type="molecule type" value="Genomic_DNA"/>
</dbReference>
<reference evidence="1 2" key="1">
    <citation type="journal article" date="2018" name="Nat. Genet.">
        <title>The Rosa genome provides new insights in the design of modern roses.</title>
        <authorList>
            <person name="Bendahmane M."/>
        </authorList>
    </citation>
    <scope>NUCLEOTIDE SEQUENCE [LARGE SCALE GENOMIC DNA]</scope>
    <source>
        <strain evidence="2">cv. Old Blush</strain>
    </source>
</reference>
<dbReference type="AlphaFoldDB" id="A0A2P6PNC9"/>
<keyword evidence="2" id="KW-1185">Reference proteome</keyword>
<accession>A0A2P6PNC9</accession>
<comment type="caution">
    <text evidence="1">The sequence shown here is derived from an EMBL/GenBank/DDBJ whole genome shotgun (WGS) entry which is preliminary data.</text>
</comment>
<proteinExistence type="predicted"/>
<dbReference type="Proteomes" id="UP000238479">
    <property type="component" value="Chromosome 6"/>
</dbReference>
<gene>
    <name evidence="1" type="ORF">RchiOBHm_Chr6g0261061</name>
</gene>